<evidence type="ECO:0000256" key="4">
    <source>
        <dbReference type="SAM" id="Phobius"/>
    </source>
</evidence>
<dbReference type="EMBL" id="FQ312005">
    <property type="protein sequence ID" value="CBW25155.1"/>
    <property type="molecule type" value="Genomic_DNA"/>
</dbReference>
<dbReference type="PATRIC" id="fig|862908.3.peg.215"/>
<organism evidence="5 6">
    <name type="scientific">Halobacteriovorax marinus (strain ATCC BAA-682 / DSM 15412 / SJ)</name>
    <name type="common">Bacteriovorax marinus</name>
    <dbReference type="NCBI Taxonomy" id="862908"/>
    <lineage>
        <taxon>Bacteria</taxon>
        <taxon>Pseudomonadati</taxon>
        <taxon>Bdellovibrionota</taxon>
        <taxon>Bacteriovoracia</taxon>
        <taxon>Bacteriovoracales</taxon>
        <taxon>Halobacteriovoraceae</taxon>
        <taxon>Halobacteriovorax</taxon>
    </lineage>
</organism>
<keyword evidence="3" id="KW-1015">Disulfide bond</keyword>
<gene>
    <name evidence="5" type="ordered locus">BMS_0223</name>
</gene>
<evidence type="ECO:0000256" key="3">
    <source>
        <dbReference type="PIRSR" id="PIRSR603782-2"/>
    </source>
</evidence>
<dbReference type="eggNOG" id="COG1999">
    <property type="taxonomic scope" value="Bacteria"/>
</dbReference>
<protein>
    <submittedName>
        <fullName evidence="5">Exported protein</fullName>
    </submittedName>
</protein>
<dbReference type="SUPFAM" id="SSF52833">
    <property type="entry name" value="Thioredoxin-like"/>
    <property type="match status" value="1"/>
</dbReference>
<feature type="binding site" evidence="2">
    <location>
        <position position="186"/>
    </location>
    <ligand>
        <name>Cu cation</name>
        <dbReference type="ChEBI" id="CHEBI:23378"/>
    </ligand>
</feature>
<dbReference type="InterPro" id="IPR036249">
    <property type="entry name" value="Thioredoxin-like_sf"/>
</dbReference>
<feature type="binding site" evidence="2">
    <location>
        <position position="90"/>
    </location>
    <ligand>
        <name>Cu cation</name>
        <dbReference type="ChEBI" id="CHEBI:23378"/>
    </ligand>
</feature>
<evidence type="ECO:0000313" key="6">
    <source>
        <dbReference type="Proteomes" id="UP000008963"/>
    </source>
</evidence>
<feature type="disulfide bond" description="Redox-active" evidence="3">
    <location>
        <begin position="86"/>
        <end position="90"/>
    </location>
</feature>
<dbReference type="CDD" id="cd02968">
    <property type="entry name" value="SCO"/>
    <property type="match status" value="1"/>
</dbReference>
<dbReference type="Proteomes" id="UP000008963">
    <property type="component" value="Chromosome"/>
</dbReference>
<comment type="similarity">
    <text evidence="1">Belongs to the SCO1/2 family.</text>
</comment>
<dbReference type="OrthoDB" id="9790194at2"/>
<dbReference type="RefSeq" id="WP_014242944.1">
    <property type="nucleotide sequence ID" value="NC_016620.1"/>
</dbReference>
<dbReference type="STRING" id="862908.BMS_0223"/>
<dbReference type="PANTHER" id="PTHR12151:SF25">
    <property type="entry name" value="LINALOOL DEHYDRATASE_ISOMERASE DOMAIN-CONTAINING PROTEIN"/>
    <property type="match status" value="1"/>
</dbReference>
<name>E1X2W0_HALMS</name>
<dbReference type="Pfam" id="PF02630">
    <property type="entry name" value="SCO1-SenC"/>
    <property type="match status" value="1"/>
</dbReference>
<dbReference type="AlphaFoldDB" id="E1X2W0"/>
<keyword evidence="4" id="KW-1133">Transmembrane helix</keyword>
<dbReference type="InterPro" id="IPR003782">
    <property type="entry name" value="SCO1/SenC"/>
</dbReference>
<dbReference type="HOGENOM" id="CLU_050131_2_1_7"/>
<dbReference type="GO" id="GO:0046872">
    <property type="term" value="F:metal ion binding"/>
    <property type="evidence" value="ECO:0007669"/>
    <property type="project" value="UniProtKB-KW"/>
</dbReference>
<accession>E1X2W0</accession>
<keyword evidence="4" id="KW-0472">Membrane</keyword>
<feature type="transmembrane region" description="Helical" evidence="4">
    <location>
        <begin position="18"/>
        <end position="37"/>
    </location>
</feature>
<dbReference type="PANTHER" id="PTHR12151">
    <property type="entry name" value="ELECTRON TRANSPORT PROTIN SCO1/SENC FAMILY MEMBER"/>
    <property type="match status" value="1"/>
</dbReference>
<keyword evidence="4" id="KW-0812">Transmembrane</keyword>
<reference evidence="6" key="1">
    <citation type="journal article" date="2013" name="ISME J.">
        <title>A small predatory core genome in the divergent marine Bacteriovorax marinus SJ and the terrestrial Bdellovibrio bacteriovorus.</title>
        <authorList>
            <person name="Crossman L.C."/>
            <person name="Chen H."/>
            <person name="Cerdeno-Tarraga A.M."/>
            <person name="Brooks K."/>
            <person name="Quail M.A."/>
            <person name="Pineiro S.A."/>
            <person name="Hobley L."/>
            <person name="Sockett R.E."/>
            <person name="Bentley S.D."/>
            <person name="Parkhill J."/>
            <person name="Williams H.N."/>
            <person name="Stine O.C."/>
        </authorList>
    </citation>
    <scope>NUCLEOTIDE SEQUENCE [LARGE SCALE GENOMIC DNA]</scope>
    <source>
        <strain evidence="6">ATCC BAA-682 / DSM 15412 / SJ</strain>
    </source>
</reference>
<keyword evidence="2" id="KW-0186">Copper</keyword>
<sequence>MTTVVGYVRRNTFFEKLVASKLFWFLFIAFTFSYPIYKSINRELPPPLPKLYKVPEYTLLNSFNKPFGSKDLNGKIYIAGFAFTSCPTTCPALMEKMDQIQKRVRGLGTNIALVTFTVDPEYDTPEVLFKFARKRHANPYVWSFVTGTEEQLSKTIIDGFKVPMGKREPITGNVDGEEVSLIDIAHSEKFVLVDWNGYVRKYYETDKHSINQMMIDVGLLANSNENK</sequence>
<evidence type="ECO:0000313" key="5">
    <source>
        <dbReference type="EMBL" id="CBW25155.1"/>
    </source>
</evidence>
<keyword evidence="6" id="KW-1185">Reference proteome</keyword>
<evidence type="ECO:0000256" key="2">
    <source>
        <dbReference type="PIRSR" id="PIRSR603782-1"/>
    </source>
</evidence>
<evidence type="ECO:0000256" key="1">
    <source>
        <dbReference type="ARBA" id="ARBA00010996"/>
    </source>
</evidence>
<dbReference type="Gene3D" id="3.40.30.10">
    <property type="entry name" value="Glutaredoxin"/>
    <property type="match status" value="1"/>
</dbReference>
<feature type="binding site" evidence="2">
    <location>
        <position position="86"/>
    </location>
    <ligand>
        <name>Cu cation</name>
        <dbReference type="ChEBI" id="CHEBI:23378"/>
    </ligand>
</feature>
<keyword evidence="2" id="KW-0479">Metal-binding</keyword>
<dbReference type="KEGG" id="bmx:BMS_0223"/>
<proteinExistence type="inferred from homology"/>